<keyword evidence="12 15" id="KW-0067">ATP-binding</keyword>
<dbReference type="EnsemblMetazoa" id="PHUM292430-RA">
    <property type="protein sequence ID" value="PHUM292430-PA"/>
    <property type="gene ID" value="PHUM292430"/>
</dbReference>
<dbReference type="EMBL" id="AAZO01003391">
    <property type="status" value="NOT_ANNOTATED_CDS"/>
    <property type="molecule type" value="Genomic_DNA"/>
</dbReference>
<dbReference type="Gene3D" id="3.90.650.10">
    <property type="entry name" value="PurM-like C-terminal domain"/>
    <property type="match status" value="1"/>
</dbReference>
<evidence type="ECO:0000256" key="8">
    <source>
        <dbReference type="ARBA" id="ARBA00022679"/>
    </source>
</evidence>
<dbReference type="InterPro" id="IPR036477">
    <property type="entry name" value="Formyl_transf_N_sf"/>
</dbReference>
<evidence type="ECO:0000256" key="16">
    <source>
        <dbReference type="RuleBase" id="RU363089"/>
    </source>
</evidence>
<dbReference type="SUPFAM" id="SSF53328">
    <property type="entry name" value="Formyltransferase"/>
    <property type="match status" value="1"/>
</dbReference>
<keyword evidence="20" id="KW-1185">Reference proteome</keyword>
<dbReference type="FunCoup" id="E0VLQ8">
    <property type="interactions" value="1560"/>
</dbReference>
<dbReference type="KEGG" id="phu:Phum_PHUM292430"/>
<dbReference type="CDD" id="cd02196">
    <property type="entry name" value="PurM"/>
    <property type="match status" value="1"/>
</dbReference>
<evidence type="ECO:0000256" key="11">
    <source>
        <dbReference type="ARBA" id="ARBA00022755"/>
    </source>
</evidence>
<keyword evidence="13 16" id="KW-0464">Manganese</keyword>
<evidence type="ECO:0000256" key="13">
    <source>
        <dbReference type="ARBA" id="ARBA00023211"/>
    </source>
</evidence>
<comment type="pathway">
    <text evidence="3 16">Purine metabolism; IMP biosynthesis via de novo pathway; N(1)-(5-phospho-D-ribosyl)glycinamide from 5-phospho-alpha-D-ribose 1-diphosphate: step 2/2.</text>
</comment>
<dbReference type="SUPFAM" id="SSF56042">
    <property type="entry name" value="PurM C-terminal domain-like"/>
    <property type="match status" value="1"/>
</dbReference>
<dbReference type="Pfam" id="PF02844">
    <property type="entry name" value="GARS_N"/>
    <property type="match status" value="1"/>
</dbReference>
<dbReference type="FunFam" id="3.90.600.10:FF:000001">
    <property type="entry name" value="Trifunctional purine biosynthetic protein adenosine-3"/>
    <property type="match status" value="1"/>
</dbReference>
<dbReference type="GO" id="GO:0005524">
    <property type="term" value="F:ATP binding"/>
    <property type="evidence" value="ECO:0007669"/>
    <property type="project" value="UniProtKB-UniRule"/>
</dbReference>
<dbReference type="SUPFAM" id="SSF56059">
    <property type="entry name" value="Glutathione synthetase ATP-binding domain-like"/>
    <property type="match status" value="1"/>
</dbReference>
<dbReference type="HAMAP" id="MF_00741">
    <property type="entry name" value="AIRS"/>
    <property type="match status" value="1"/>
</dbReference>
<dbReference type="SMART" id="SM01209">
    <property type="entry name" value="GARS_A"/>
    <property type="match status" value="1"/>
</dbReference>
<evidence type="ECO:0000313" key="18">
    <source>
        <dbReference type="EMBL" id="EEB14314.1"/>
    </source>
</evidence>
<dbReference type="PANTHER" id="PTHR10520:SF12">
    <property type="entry name" value="TRIFUNCTIONAL PURINE BIOSYNTHETIC PROTEIN ADENOSINE-3"/>
    <property type="match status" value="1"/>
</dbReference>
<gene>
    <name evidence="19" type="primary">8229685</name>
    <name evidence="18" type="ORF">Phum_PHUM292430</name>
</gene>
<evidence type="ECO:0000256" key="5">
    <source>
        <dbReference type="ARBA" id="ARBA00008630"/>
    </source>
</evidence>
<dbReference type="SUPFAM" id="SSF51246">
    <property type="entry name" value="Rudiment single hybrid motif"/>
    <property type="match status" value="1"/>
</dbReference>
<keyword evidence="9 16" id="KW-0479">Metal-binding</keyword>
<evidence type="ECO:0000313" key="20">
    <source>
        <dbReference type="Proteomes" id="UP000009046"/>
    </source>
</evidence>
<dbReference type="GeneID" id="8229685"/>
<dbReference type="FunFam" id="3.30.1490.20:FF:000006">
    <property type="entry name" value="phosphoribosylamine--glycine ligase, chloroplastic-like"/>
    <property type="match status" value="1"/>
</dbReference>
<dbReference type="OrthoDB" id="2018833at2759"/>
<comment type="similarity">
    <text evidence="5 16">In the C-terminal section; belongs to the GART family.</text>
</comment>
<dbReference type="NCBIfam" id="TIGR00878">
    <property type="entry name" value="purM"/>
    <property type="match status" value="1"/>
</dbReference>
<dbReference type="InterPro" id="IPR010918">
    <property type="entry name" value="PurM-like_C_dom"/>
</dbReference>
<dbReference type="Gene3D" id="3.30.470.20">
    <property type="entry name" value="ATP-grasp fold, B domain"/>
    <property type="match status" value="1"/>
</dbReference>
<sequence length="995" mass="106931">MGGQNVLVIGNGGREHAICWKLSQSPDIANLFVTPGNIGIATVNKVKNVTVDVKNHNAVVKFCNENDVSLVVVGPEDPLADGLADSLKTEDAAQIESNKDWAKQFMKRHDIPTARFGSFQNAQEAKKFILSATFPALVVKASGLAAGKGVVVASDKEEASNAVDDILTQKKFGDAGSTVVIEELLEGEEVSYLAFTDGNTIVPMLPAQDHKRIWDGDKGPNTGGMGAYCPCPLLTPKMQEYVMENVLKKAIDGLKKEKLRFVGVLYAGLMITKSGPKVLEFNCRFGDPETQVILPMLESDLYHVMLACCKQTLHTMTLDWKKNLYSVGTVMASKGYPETSTKGCVITGLDKANHLVFHSGTALNNKNEVVTNGGRVLITVANDRQLALAIAKSIKVCETIKFEGAQFRRDIGFKGIARSLLASGQLTYKSSGVDIAAGDNLVSRIKPACRQTNRPGCIGSLGGFGGLFDPKAAGFKDPVLVSGTDGVGTKLVIAQACNLHSTIGIDLVAMCVNDILANGAEPLYFLDYFACGILDVSVGCEIVEGIAKGCKLAGCALIGGETAEMPGVYAPGDYDLAGFAVGAVERDKILPLTDAIVPGDVVIGIPSSGVHSNGFSLVRKVMEKLNYNYHDEAPFSQSGKTFGKKLLTPTKIYVKSLLPALRSGKVKAFAHITGGGLLENIPRVLPAAVKVRLNASSWEILPVFSWLAAFGGINERELLRTFNCGVGATLIVSAQDANNVLSLIQGERATIIGRVEPYSPDEGRVVVDGFVEKMEKEMKVHIPKLIETSRRNKKRVAVLISGSGTNLQALIDSTTNPHNNSSAEIVLVISNKTNVQGLARAEKANIPTYIVKHTEFQTRAAFDMEMNRILKQNNVDLVCLAGFMRVLSEEFVQIWNGKVINIHPSLLPSFKGSSAQKQALESGVKVPGCPVHFAKIDNGGIIIQKPVDILLNDTEETLVERIKSVEHVAFPTALELVASGKVYLDQSGKVVWNQF</sequence>
<evidence type="ECO:0000256" key="1">
    <source>
        <dbReference type="ARBA" id="ARBA00004686"/>
    </source>
</evidence>
<dbReference type="NCBIfam" id="TIGR00877">
    <property type="entry name" value="purD"/>
    <property type="match status" value="1"/>
</dbReference>
<dbReference type="EC" id="6.3.4.13" evidence="16"/>
<dbReference type="Gene3D" id="3.90.600.10">
    <property type="entry name" value="Phosphoribosylglycinamide synthetase, C-terminal domain"/>
    <property type="match status" value="1"/>
</dbReference>
<comment type="catalytic activity">
    <reaction evidence="16">
        <text>2-formamido-N(1)-(5-O-phospho-beta-D-ribosyl)acetamidine + ATP = 5-amino-1-(5-phospho-beta-D-ribosyl)imidazole + ADP + phosphate + H(+)</text>
        <dbReference type="Rhea" id="RHEA:23032"/>
        <dbReference type="ChEBI" id="CHEBI:15378"/>
        <dbReference type="ChEBI" id="CHEBI:30616"/>
        <dbReference type="ChEBI" id="CHEBI:43474"/>
        <dbReference type="ChEBI" id="CHEBI:137981"/>
        <dbReference type="ChEBI" id="CHEBI:147287"/>
        <dbReference type="ChEBI" id="CHEBI:456216"/>
        <dbReference type="EC" id="6.3.3.1"/>
    </reaction>
</comment>
<feature type="domain" description="ATP-grasp" evidence="17">
    <location>
        <begin position="103"/>
        <end position="310"/>
    </location>
</feature>
<dbReference type="InterPro" id="IPR004607">
    <property type="entry name" value="GART"/>
</dbReference>
<dbReference type="FunFam" id="3.30.470.20:FF:000018">
    <property type="entry name" value="Trifunctional purine biosynthetic protein adenosine-3"/>
    <property type="match status" value="1"/>
</dbReference>
<dbReference type="NCBIfam" id="TIGR00639">
    <property type="entry name" value="PurN"/>
    <property type="match status" value="1"/>
</dbReference>
<dbReference type="Pfam" id="PF01071">
    <property type="entry name" value="GARS_A"/>
    <property type="match status" value="1"/>
</dbReference>
<dbReference type="OMA" id="EVMQACC"/>
<name>E0VLQ8_PEDHC</name>
<dbReference type="GO" id="GO:0004637">
    <property type="term" value="F:phosphoribosylamine-glycine ligase activity"/>
    <property type="evidence" value="ECO:0007669"/>
    <property type="project" value="UniProtKB-UniRule"/>
</dbReference>
<dbReference type="CDD" id="cd08645">
    <property type="entry name" value="FMT_core_GART"/>
    <property type="match status" value="1"/>
</dbReference>
<dbReference type="GO" id="GO:0006189">
    <property type="term" value="P:'de novo' IMP biosynthetic process"/>
    <property type="evidence" value="ECO:0007669"/>
    <property type="project" value="UniProtKB-UniRule"/>
</dbReference>
<evidence type="ECO:0000256" key="2">
    <source>
        <dbReference type="ARBA" id="ARBA00005054"/>
    </source>
</evidence>
<comment type="catalytic activity">
    <reaction evidence="16">
        <text>N(1)-(5-phospho-beta-D-ribosyl)glycinamide + (6R)-10-formyltetrahydrofolate = N(2)-formyl-N(1)-(5-phospho-beta-D-ribosyl)glycinamide + (6S)-5,6,7,8-tetrahydrofolate + H(+)</text>
        <dbReference type="Rhea" id="RHEA:15053"/>
        <dbReference type="ChEBI" id="CHEBI:15378"/>
        <dbReference type="ChEBI" id="CHEBI:57453"/>
        <dbReference type="ChEBI" id="CHEBI:143788"/>
        <dbReference type="ChEBI" id="CHEBI:147286"/>
        <dbReference type="ChEBI" id="CHEBI:195366"/>
        <dbReference type="EC" id="2.1.2.2"/>
    </reaction>
</comment>
<dbReference type="GO" id="GO:0004644">
    <property type="term" value="F:phosphoribosylglycinamide formyltransferase activity"/>
    <property type="evidence" value="ECO:0007669"/>
    <property type="project" value="UniProtKB-EC"/>
</dbReference>
<dbReference type="eggNOG" id="KOG0237">
    <property type="taxonomic scope" value="Eukaryota"/>
</dbReference>
<dbReference type="HAMAP" id="MF_01930">
    <property type="entry name" value="PurN"/>
    <property type="match status" value="1"/>
</dbReference>
<dbReference type="GO" id="GO:0005829">
    <property type="term" value="C:cytosol"/>
    <property type="evidence" value="ECO:0007669"/>
    <property type="project" value="TreeGrafter"/>
</dbReference>
<evidence type="ECO:0000256" key="14">
    <source>
        <dbReference type="ARBA" id="ARBA00023268"/>
    </source>
</evidence>
<dbReference type="SMART" id="SM01210">
    <property type="entry name" value="GARS_C"/>
    <property type="match status" value="1"/>
</dbReference>
<dbReference type="InParanoid" id="E0VLQ8"/>
<dbReference type="eggNOG" id="KOG3076">
    <property type="taxonomic scope" value="Eukaryota"/>
</dbReference>
<comment type="similarity">
    <text evidence="6 16">In the central section; belongs to the AIR synthase family.</text>
</comment>
<evidence type="ECO:0000256" key="15">
    <source>
        <dbReference type="PROSITE-ProRule" id="PRU00409"/>
    </source>
</evidence>
<keyword evidence="11 16" id="KW-0658">Purine biosynthesis</keyword>
<dbReference type="GO" id="GO:0046084">
    <property type="term" value="P:adenine biosynthetic process"/>
    <property type="evidence" value="ECO:0007669"/>
    <property type="project" value="TreeGrafter"/>
</dbReference>
<keyword evidence="7 16" id="KW-0436">Ligase</keyword>
<dbReference type="PROSITE" id="PS50975">
    <property type="entry name" value="ATP_GRASP"/>
    <property type="match status" value="1"/>
</dbReference>
<dbReference type="SUPFAM" id="SSF52440">
    <property type="entry name" value="PreATP-grasp domain"/>
    <property type="match status" value="1"/>
</dbReference>
<dbReference type="InterPro" id="IPR020561">
    <property type="entry name" value="PRibGlycinamid_synth_ATP-grasp"/>
</dbReference>
<dbReference type="EC" id="2.1.2.2" evidence="16"/>
<evidence type="ECO:0000256" key="6">
    <source>
        <dbReference type="ARBA" id="ARBA00008696"/>
    </source>
</evidence>
<organism>
    <name type="scientific">Pediculus humanus subsp. corporis</name>
    <name type="common">Body louse</name>
    <dbReference type="NCBI Taxonomy" id="121224"/>
    <lineage>
        <taxon>Eukaryota</taxon>
        <taxon>Metazoa</taxon>
        <taxon>Ecdysozoa</taxon>
        <taxon>Arthropoda</taxon>
        <taxon>Hexapoda</taxon>
        <taxon>Insecta</taxon>
        <taxon>Pterygota</taxon>
        <taxon>Neoptera</taxon>
        <taxon>Paraneoptera</taxon>
        <taxon>Psocodea</taxon>
        <taxon>Troctomorpha</taxon>
        <taxon>Phthiraptera</taxon>
        <taxon>Anoplura</taxon>
        <taxon>Pediculidae</taxon>
        <taxon>Pediculus</taxon>
    </lineage>
</organism>
<dbReference type="EC" id="6.3.3.1" evidence="16"/>
<evidence type="ECO:0000259" key="17">
    <source>
        <dbReference type="PROSITE" id="PS50975"/>
    </source>
</evidence>
<dbReference type="GO" id="GO:0046872">
    <property type="term" value="F:metal ion binding"/>
    <property type="evidence" value="ECO:0007669"/>
    <property type="project" value="UniProtKB-KW"/>
</dbReference>
<dbReference type="InterPro" id="IPR011054">
    <property type="entry name" value="Rudment_hybrid_motif"/>
</dbReference>
<dbReference type="InterPro" id="IPR020562">
    <property type="entry name" value="PRibGlycinamide_synth_N"/>
</dbReference>
<comment type="pathway">
    <text evidence="1 16">Purine metabolism; IMP biosynthesis via de novo pathway; 5-amino-1-(5-phospho-D-ribosyl)imidazole from N(2)-formyl-N(1)-(5-phospho-D-ribosyl)glycinamide: step 2/2.</text>
</comment>
<dbReference type="Pfam" id="PF00551">
    <property type="entry name" value="Formyl_trans_N"/>
    <property type="match status" value="1"/>
</dbReference>
<dbReference type="FunFam" id="3.40.50.170:FF:000006">
    <property type="entry name" value="Trifunctional purine biosynthetic protein adenosine-3"/>
    <property type="match status" value="1"/>
</dbReference>
<evidence type="ECO:0000256" key="9">
    <source>
        <dbReference type="ARBA" id="ARBA00022723"/>
    </source>
</evidence>
<reference evidence="18" key="1">
    <citation type="submission" date="2007-04" db="EMBL/GenBank/DDBJ databases">
        <title>Annotation of Pediculus humanus corporis strain USDA.</title>
        <authorList>
            <person name="Kirkness E."/>
            <person name="Hannick L."/>
            <person name="Hass B."/>
            <person name="Bruggner R."/>
            <person name="Lawson D."/>
            <person name="Bidwell S."/>
            <person name="Joardar V."/>
            <person name="Caler E."/>
            <person name="Walenz B."/>
            <person name="Inman J."/>
            <person name="Schobel S."/>
            <person name="Galinsky K."/>
            <person name="Amedeo P."/>
            <person name="Strausberg R."/>
        </authorList>
    </citation>
    <scope>NUCLEOTIDE SEQUENCE</scope>
    <source>
        <strain evidence="18">USDA</strain>
    </source>
</reference>
<dbReference type="RefSeq" id="XP_002427052.1">
    <property type="nucleotide sequence ID" value="XM_002427007.1"/>
</dbReference>
<keyword evidence="10 15" id="KW-0547">Nucleotide-binding</keyword>
<dbReference type="InterPro" id="IPR011761">
    <property type="entry name" value="ATP-grasp"/>
</dbReference>
<dbReference type="InterPro" id="IPR036676">
    <property type="entry name" value="PurM-like_C_sf"/>
</dbReference>
<dbReference type="InterPro" id="IPR037123">
    <property type="entry name" value="PRibGlycinamide_synth_C_sf"/>
</dbReference>
<proteinExistence type="inferred from homology"/>
<evidence type="ECO:0000313" key="19">
    <source>
        <dbReference type="EnsemblMetazoa" id="PHUM292430-PA"/>
    </source>
</evidence>
<dbReference type="InterPro" id="IPR016185">
    <property type="entry name" value="PreATP-grasp_dom_sf"/>
</dbReference>
<dbReference type="Gene3D" id="3.40.50.20">
    <property type="match status" value="1"/>
</dbReference>
<reference evidence="18" key="2">
    <citation type="submission" date="2007-04" db="EMBL/GenBank/DDBJ databases">
        <title>The genome of the human body louse.</title>
        <authorList>
            <consortium name="The Human Body Louse Genome Consortium"/>
            <person name="Kirkness E."/>
            <person name="Walenz B."/>
            <person name="Hass B."/>
            <person name="Bruggner R."/>
            <person name="Strausberg R."/>
        </authorList>
    </citation>
    <scope>NUCLEOTIDE SEQUENCE</scope>
    <source>
        <strain evidence="18">USDA</strain>
    </source>
</reference>
<dbReference type="CTD" id="8229685"/>
<dbReference type="VEuPathDB" id="VectorBase:PHUM292430"/>
<dbReference type="InterPro" id="IPR004733">
    <property type="entry name" value="PurM_cligase"/>
</dbReference>
<protein>
    <recommendedName>
        <fullName evidence="16">Trifunctional purine biosynthetic protein adenosine-3</fullName>
    </recommendedName>
    <domain>
        <recommendedName>
            <fullName evidence="16">Phosphoribosylamine--glycine ligase</fullName>
            <ecNumber evidence="16">6.3.4.13</ecNumber>
        </recommendedName>
        <alternativeName>
            <fullName evidence="16">Glycinamide ribonucleotide synthetase</fullName>
            <shortName evidence="16">GARS</shortName>
        </alternativeName>
        <alternativeName>
            <fullName evidence="16">Phosphoribosylglycinamide synthetase</fullName>
        </alternativeName>
    </domain>
    <domain>
        <recommendedName>
            <fullName evidence="16">Phosphoribosylformylglycinamidine cyclo-ligase</fullName>
            <ecNumber evidence="16">6.3.3.1</ecNumber>
        </recommendedName>
        <alternativeName>
            <fullName evidence="16">AIR synthase</fullName>
            <shortName evidence="16">AIRS</shortName>
        </alternativeName>
        <alternativeName>
            <fullName evidence="16">Phosphoribosyl-aminoimidazole synthetase</fullName>
        </alternativeName>
    </domain>
    <domain>
        <recommendedName>
            <fullName evidence="16">Phosphoribosylglycinamide formyltransferase</fullName>
            <ecNumber evidence="16">2.1.2.2</ecNumber>
        </recommendedName>
        <alternativeName>
            <fullName evidence="16">5'-phosphoribosylglycinamide transformylase</fullName>
        </alternativeName>
        <alternativeName>
            <fullName evidence="16">GAR transformylase</fullName>
            <shortName evidence="16">GART</shortName>
        </alternativeName>
    </domain>
</protein>
<dbReference type="AlphaFoldDB" id="E0VLQ8"/>
<dbReference type="InterPro" id="IPR002376">
    <property type="entry name" value="Formyl_transf_N"/>
</dbReference>
<dbReference type="EMBL" id="DS235279">
    <property type="protein sequence ID" value="EEB14314.1"/>
    <property type="molecule type" value="Genomic_DNA"/>
</dbReference>
<dbReference type="HAMAP" id="MF_00138">
    <property type="entry name" value="GARS"/>
    <property type="match status" value="1"/>
</dbReference>
<dbReference type="Pfam" id="PF02769">
    <property type="entry name" value="AIRS_C"/>
    <property type="match status" value="1"/>
</dbReference>
<dbReference type="GO" id="GO:0004641">
    <property type="term" value="F:phosphoribosylformylglycinamidine cyclo-ligase activity"/>
    <property type="evidence" value="ECO:0007669"/>
    <property type="project" value="UniProtKB-EC"/>
</dbReference>
<reference evidence="19" key="3">
    <citation type="submission" date="2021-02" db="UniProtKB">
        <authorList>
            <consortium name="EnsemblMetazoa"/>
        </authorList>
    </citation>
    <scope>IDENTIFICATION</scope>
    <source>
        <strain evidence="19">USDA</strain>
    </source>
</reference>
<dbReference type="Gene3D" id="3.30.1330.10">
    <property type="entry name" value="PurM-like, N-terminal domain"/>
    <property type="match status" value="1"/>
</dbReference>
<evidence type="ECO:0000256" key="4">
    <source>
        <dbReference type="ARBA" id="ARBA00007423"/>
    </source>
</evidence>
<evidence type="ECO:0000256" key="10">
    <source>
        <dbReference type="ARBA" id="ARBA00022741"/>
    </source>
</evidence>
<dbReference type="UniPathway" id="UPA00074">
    <property type="reaction ID" value="UER00125"/>
</dbReference>
<evidence type="ECO:0000256" key="3">
    <source>
        <dbReference type="ARBA" id="ARBA00005174"/>
    </source>
</evidence>
<comment type="pathway">
    <text evidence="2 16">Purine metabolism; IMP biosynthesis via de novo pathway; N(2)-formyl-N(1)-(5-phospho-D-ribosyl)glycinamide from N(1)-(5-phospho-D-ribosyl)glycinamide (10-formyl THF route): step 1/1.</text>
</comment>
<dbReference type="HOGENOM" id="CLU_005361_0_2_1"/>
<evidence type="ECO:0000256" key="12">
    <source>
        <dbReference type="ARBA" id="ARBA00022840"/>
    </source>
</evidence>
<dbReference type="FunFam" id="3.30.1330.10:FF:000001">
    <property type="entry name" value="Phosphoribosylformylglycinamidine cyclo-ligase"/>
    <property type="match status" value="1"/>
</dbReference>
<dbReference type="InterPro" id="IPR000115">
    <property type="entry name" value="PRibGlycinamide_synth"/>
</dbReference>
<dbReference type="PANTHER" id="PTHR10520">
    <property type="entry name" value="TRIFUNCTIONAL PURINE BIOSYNTHETIC PROTEIN ADENOSINE-3-RELATED"/>
    <property type="match status" value="1"/>
</dbReference>
<dbReference type="FunFam" id="3.40.50.20:FF:000006">
    <property type="entry name" value="Phosphoribosylamine--glycine ligase, chloroplastic"/>
    <property type="match status" value="1"/>
</dbReference>
<dbReference type="SUPFAM" id="SSF55326">
    <property type="entry name" value="PurM N-terminal domain-like"/>
    <property type="match status" value="1"/>
</dbReference>
<dbReference type="Pfam" id="PF02843">
    <property type="entry name" value="GARS_C"/>
    <property type="match status" value="1"/>
</dbReference>
<keyword evidence="14 16" id="KW-0511">Multifunctional enzyme</keyword>
<dbReference type="InterPro" id="IPR036921">
    <property type="entry name" value="PurM-like_N_sf"/>
</dbReference>
<comment type="similarity">
    <text evidence="4 16">In the N-terminal section; belongs to the GARS family.</text>
</comment>
<dbReference type="InterPro" id="IPR020560">
    <property type="entry name" value="PRibGlycinamide_synth_C-dom"/>
</dbReference>
<dbReference type="InterPro" id="IPR016188">
    <property type="entry name" value="PurM-like_N"/>
</dbReference>
<keyword evidence="8 18" id="KW-0808">Transferase</keyword>
<evidence type="ECO:0000256" key="7">
    <source>
        <dbReference type="ARBA" id="ARBA00022598"/>
    </source>
</evidence>
<dbReference type="PROSITE" id="PS00184">
    <property type="entry name" value="GARS"/>
    <property type="match status" value="1"/>
</dbReference>
<dbReference type="STRING" id="121224.E0VLQ8"/>
<dbReference type="Pfam" id="PF00586">
    <property type="entry name" value="AIRS"/>
    <property type="match status" value="1"/>
</dbReference>
<accession>E0VLQ8</accession>
<comment type="catalytic activity">
    <reaction evidence="16">
        <text>5-phospho-beta-D-ribosylamine + glycine + ATP = N(1)-(5-phospho-beta-D-ribosyl)glycinamide + ADP + phosphate + H(+)</text>
        <dbReference type="Rhea" id="RHEA:17453"/>
        <dbReference type="ChEBI" id="CHEBI:15378"/>
        <dbReference type="ChEBI" id="CHEBI:30616"/>
        <dbReference type="ChEBI" id="CHEBI:43474"/>
        <dbReference type="ChEBI" id="CHEBI:57305"/>
        <dbReference type="ChEBI" id="CHEBI:58681"/>
        <dbReference type="ChEBI" id="CHEBI:143788"/>
        <dbReference type="ChEBI" id="CHEBI:456216"/>
        <dbReference type="EC" id="6.3.4.13"/>
    </reaction>
</comment>
<dbReference type="Gene3D" id="3.40.50.170">
    <property type="entry name" value="Formyl transferase, N-terminal domain"/>
    <property type="match status" value="1"/>
</dbReference>
<dbReference type="InterPro" id="IPR020559">
    <property type="entry name" value="PRibGlycinamide_synth_CS"/>
</dbReference>
<dbReference type="Gene3D" id="3.30.1490.20">
    <property type="entry name" value="ATP-grasp fold, A domain"/>
    <property type="match status" value="1"/>
</dbReference>
<dbReference type="Proteomes" id="UP000009046">
    <property type="component" value="Unassembled WGS sequence"/>
</dbReference>
<dbReference type="FunFam" id="3.90.650.10:FF:000019">
    <property type="entry name" value="Trifunctional purine biosynthetic protein adenosine-3"/>
    <property type="match status" value="1"/>
</dbReference>
<dbReference type="InterPro" id="IPR013815">
    <property type="entry name" value="ATP_grasp_subdomain_1"/>
</dbReference>